<evidence type="ECO:0000259" key="1">
    <source>
        <dbReference type="Pfam" id="PF12728"/>
    </source>
</evidence>
<dbReference type="InterPro" id="IPR010093">
    <property type="entry name" value="SinI_DNA-bd"/>
</dbReference>
<sequence>MSKTVVIVDEHLFNKLMGKIDHINDKIDSINVAKNDGFKDRWYVTEEVCKLLNVSRRTLQTMRDNKVIAYKKTGRKIYYKASEIEAYLESING</sequence>
<dbReference type="RefSeq" id="WP_138529957.1">
    <property type="nucleotide sequence ID" value="NZ_JAGTAR010000015.1"/>
</dbReference>
<feature type="domain" description="Helix-turn-helix" evidence="1">
    <location>
        <begin position="42"/>
        <end position="90"/>
    </location>
</feature>
<dbReference type="SUPFAM" id="SSF46955">
    <property type="entry name" value="Putative DNA-binding domain"/>
    <property type="match status" value="1"/>
</dbReference>
<dbReference type="Pfam" id="PF12728">
    <property type="entry name" value="HTH_17"/>
    <property type="match status" value="1"/>
</dbReference>
<protein>
    <submittedName>
        <fullName evidence="2">Helix-turn-helix domain-containing protein</fullName>
    </submittedName>
</protein>
<evidence type="ECO:0000313" key="3">
    <source>
        <dbReference type="Proteomes" id="UP000679220"/>
    </source>
</evidence>
<name>A0A941IY23_9BACT</name>
<dbReference type="InterPro" id="IPR009061">
    <property type="entry name" value="DNA-bd_dom_put_sf"/>
</dbReference>
<dbReference type="NCBIfam" id="TIGR01764">
    <property type="entry name" value="excise"/>
    <property type="match status" value="1"/>
</dbReference>
<dbReference type="EMBL" id="JAGTAR010000015">
    <property type="protein sequence ID" value="MBR8536113.1"/>
    <property type="molecule type" value="Genomic_DNA"/>
</dbReference>
<evidence type="ECO:0000313" key="2">
    <source>
        <dbReference type="EMBL" id="MBR8536113.1"/>
    </source>
</evidence>
<dbReference type="PANTHER" id="PTHR34585:SF22">
    <property type="entry name" value="HELIX-TURN-HELIX DOMAIN-CONTAINING PROTEIN"/>
    <property type="match status" value="1"/>
</dbReference>
<accession>A0A941IY23</accession>
<reference evidence="2" key="1">
    <citation type="journal article" date="2018" name="Int. J. Syst. Evol. Microbiol.">
        <title>Carboxylicivirga sediminis sp. nov., isolated from coastal sediment.</title>
        <authorList>
            <person name="Wang F.Q."/>
            <person name="Ren L.H."/>
            <person name="Zou R.J."/>
            <person name="Sun Y.Z."/>
            <person name="Liu X.J."/>
            <person name="Jiang F."/>
            <person name="Liu L.J."/>
        </authorList>
    </citation>
    <scope>NUCLEOTIDE SEQUENCE</scope>
    <source>
        <strain evidence="2">JR1</strain>
    </source>
</reference>
<dbReference type="GO" id="GO:0003677">
    <property type="term" value="F:DNA binding"/>
    <property type="evidence" value="ECO:0007669"/>
    <property type="project" value="InterPro"/>
</dbReference>
<comment type="caution">
    <text evidence="2">The sequence shown here is derived from an EMBL/GenBank/DDBJ whole genome shotgun (WGS) entry which is preliminary data.</text>
</comment>
<dbReference type="PANTHER" id="PTHR34585">
    <property type="match status" value="1"/>
</dbReference>
<proteinExistence type="predicted"/>
<dbReference type="AlphaFoldDB" id="A0A941IY23"/>
<organism evidence="2 3">
    <name type="scientific">Carboxylicivirga sediminis</name>
    <dbReference type="NCBI Taxonomy" id="2006564"/>
    <lineage>
        <taxon>Bacteria</taxon>
        <taxon>Pseudomonadati</taxon>
        <taxon>Bacteroidota</taxon>
        <taxon>Bacteroidia</taxon>
        <taxon>Marinilabiliales</taxon>
        <taxon>Marinilabiliaceae</taxon>
        <taxon>Carboxylicivirga</taxon>
    </lineage>
</organism>
<keyword evidence="3" id="KW-1185">Reference proteome</keyword>
<dbReference type="Proteomes" id="UP000679220">
    <property type="component" value="Unassembled WGS sequence"/>
</dbReference>
<reference evidence="2" key="2">
    <citation type="submission" date="2021-04" db="EMBL/GenBank/DDBJ databases">
        <authorList>
            <person name="Zhang T."/>
            <person name="Zhang Y."/>
            <person name="Lu D."/>
            <person name="Zuo D."/>
            <person name="Du Z."/>
        </authorList>
    </citation>
    <scope>NUCLEOTIDE SEQUENCE</scope>
    <source>
        <strain evidence="2">JR1</strain>
    </source>
</reference>
<dbReference type="InterPro" id="IPR041657">
    <property type="entry name" value="HTH_17"/>
</dbReference>
<gene>
    <name evidence="2" type="ORF">KDU71_11140</name>
</gene>